<dbReference type="EMBL" id="NIDE01000014">
    <property type="protein sequence ID" value="OWK38428.1"/>
    <property type="molecule type" value="Genomic_DNA"/>
</dbReference>
<reference evidence="3" key="2">
    <citation type="journal article" date="2018" name="Appl. Environ. Microbiol.">
        <title>Genome Analysis of Fimbriiglobus ruber SP5(T), a Planctomycete with Confirmed Chitinolytic Capability.</title>
        <authorList>
            <person name="Ravin N.V."/>
            <person name="Rakitin A.L."/>
            <person name="Ivanova A.A."/>
            <person name="Beletsky A.V."/>
            <person name="Kulichevskaya I.S."/>
            <person name="Mardanov A.V."/>
            <person name="Dedysh S.N."/>
        </authorList>
    </citation>
    <scope>NUCLEOTIDE SEQUENCE</scope>
    <source>
        <strain evidence="3">SP5</strain>
    </source>
</reference>
<accession>A0A225D3A8</accession>
<evidence type="ECO:0000259" key="1">
    <source>
        <dbReference type="Pfam" id="PF01548"/>
    </source>
</evidence>
<proteinExistence type="predicted"/>
<comment type="caution">
    <text evidence="3">The sequence shown here is derived from an EMBL/GenBank/DDBJ whole genome shotgun (WGS) entry which is preliminary data.</text>
</comment>
<name>A0A225D3A8_9BACT</name>
<dbReference type="InterPro" id="IPR003346">
    <property type="entry name" value="Transposase_20"/>
</dbReference>
<dbReference type="OrthoDB" id="263899at2"/>
<gene>
    <name evidence="6" type="ORF">FRUB_02167</name>
    <name evidence="5" type="ORF">FRUB_07548</name>
    <name evidence="3" type="ORF">FRUB_08016</name>
    <name evidence="4" type="ORF">FRUB_08019</name>
</gene>
<keyword evidence="7" id="KW-1185">Reference proteome</keyword>
<evidence type="ECO:0000313" key="5">
    <source>
        <dbReference type="EMBL" id="OWK38428.1"/>
    </source>
</evidence>
<evidence type="ECO:0000313" key="3">
    <source>
        <dbReference type="EMBL" id="OWK35453.1"/>
    </source>
</evidence>
<sequence length="343" mass="36420">MGTVTTTAFVGIDVSKKTLDACLLTPDGKARDHAFANDPDGHAALVAWVDGHASGADVHYGMESTGGYEDALATHLHAAARRVSVINPVRVKYAGVVRGRGNKTDKADARLIAGYVRDHRPPAWVPPTPAVRELQALVRRRDDVRALAAQEKTRLDSPLLTPAARKSVARVIKLLGKEADAMQAAADALIAATPEMAADRVLLASIPGVGDQTASTVLAELPPVAHIPSAQAAAAYAGLAPREHRSGTSVRTRTRLSKTGNARLRKALYLPTLTAIRFNPLLKRFYDRLVAAGKAKMQAVGACMRKLVMICYGVLKNRAPFDPAWSMVRPPVGGAPDHPPTGG</sequence>
<dbReference type="PANTHER" id="PTHR33055">
    <property type="entry name" value="TRANSPOSASE FOR INSERTION SEQUENCE ELEMENT IS1111A"/>
    <property type="match status" value="1"/>
</dbReference>
<organism evidence="3 7">
    <name type="scientific">Fimbriiglobus ruber</name>
    <dbReference type="NCBI Taxonomy" id="1908690"/>
    <lineage>
        <taxon>Bacteria</taxon>
        <taxon>Pseudomonadati</taxon>
        <taxon>Planctomycetota</taxon>
        <taxon>Planctomycetia</taxon>
        <taxon>Gemmatales</taxon>
        <taxon>Gemmataceae</taxon>
        <taxon>Fimbriiglobus</taxon>
    </lineage>
</organism>
<evidence type="ECO:0000313" key="6">
    <source>
        <dbReference type="EMBL" id="OWK45836.1"/>
    </source>
</evidence>
<dbReference type="InterPro" id="IPR047650">
    <property type="entry name" value="Transpos_IS110"/>
</dbReference>
<dbReference type="GO" id="GO:0003677">
    <property type="term" value="F:DNA binding"/>
    <property type="evidence" value="ECO:0007669"/>
    <property type="project" value="InterPro"/>
</dbReference>
<dbReference type="EMBL" id="NIDE01000017">
    <property type="protein sequence ID" value="OWK35456.1"/>
    <property type="molecule type" value="Genomic_DNA"/>
</dbReference>
<dbReference type="InterPro" id="IPR002525">
    <property type="entry name" value="Transp_IS110-like_N"/>
</dbReference>
<dbReference type="PANTHER" id="PTHR33055:SF3">
    <property type="entry name" value="PUTATIVE TRANSPOSASE FOR IS117-RELATED"/>
    <property type="match status" value="1"/>
</dbReference>
<evidence type="ECO:0000313" key="7">
    <source>
        <dbReference type="Proteomes" id="UP000214646"/>
    </source>
</evidence>
<evidence type="ECO:0000259" key="2">
    <source>
        <dbReference type="Pfam" id="PF02371"/>
    </source>
</evidence>
<dbReference type="Proteomes" id="UP000214646">
    <property type="component" value="Unassembled WGS sequence"/>
</dbReference>
<feature type="domain" description="Transposase IS116/IS110/IS902 C-terminal" evidence="2">
    <location>
        <begin position="202"/>
        <end position="286"/>
    </location>
</feature>
<dbReference type="Pfam" id="PF01548">
    <property type="entry name" value="DEDD_Tnp_IS110"/>
    <property type="match status" value="1"/>
</dbReference>
<reference evidence="7" key="1">
    <citation type="submission" date="2017-06" db="EMBL/GenBank/DDBJ databases">
        <title>Genome analysis of Fimbriiglobus ruber SP5, the first member of the order Planctomycetales with confirmed chitinolytic capability.</title>
        <authorList>
            <person name="Ravin N.V."/>
            <person name="Rakitin A.L."/>
            <person name="Ivanova A.A."/>
            <person name="Beletsky A.V."/>
            <person name="Kulichevskaya I.S."/>
            <person name="Mardanov A.V."/>
            <person name="Dedysh S.N."/>
        </authorList>
    </citation>
    <scope>NUCLEOTIDE SEQUENCE [LARGE SCALE GENOMIC DNA]</scope>
    <source>
        <strain evidence="7">SP5</strain>
    </source>
</reference>
<dbReference type="RefSeq" id="WP_088253509.1">
    <property type="nucleotide sequence ID" value="NZ_NIDE01000002.1"/>
</dbReference>
<protein>
    <submittedName>
        <fullName evidence="3">Uncharacterized protein</fullName>
    </submittedName>
</protein>
<evidence type="ECO:0000313" key="4">
    <source>
        <dbReference type="EMBL" id="OWK35456.1"/>
    </source>
</evidence>
<dbReference type="GO" id="GO:0004803">
    <property type="term" value="F:transposase activity"/>
    <property type="evidence" value="ECO:0007669"/>
    <property type="project" value="InterPro"/>
</dbReference>
<dbReference type="NCBIfam" id="NF033542">
    <property type="entry name" value="transpos_IS110"/>
    <property type="match status" value="1"/>
</dbReference>
<dbReference type="Pfam" id="PF02371">
    <property type="entry name" value="Transposase_20"/>
    <property type="match status" value="1"/>
</dbReference>
<dbReference type="EMBL" id="NIDE01000017">
    <property type="protein sequence ID" value="OWK35453.1"/>
    <property type="molecule type" value="Genomic_DNA"/>
</dbReference>
<dbReference type="EMBL" id="NIDE01000002">
    <property type="protein sequence ID" value="OWK45836.1"/>
    <property type="molecule type" value="Genomic_DNA"/>
</dbReference>
<feature type="domain" description="Transposase IS110-like N-terminal" evidence="1">
    <location>
        <begin position="10"/>
        <end position="159"/>
    </location>
</feature>
<dbReference type="AlphaFoldDB" id="A0A225D3A8"/>
<dbReference type="GO" id="GO:0006313">
    <property type="term" value="P:DNA transposition"/>
    <property type="evidence" value="ECO:0007669"/>
    <property type="project" value="InterPro"/>
</dbReference>